<evidence type="ECO:0000313" key="2">
    <source>
        <dbReference type="Proteomes" id="UP000023152"/>
    </source>
</evidence>
<sequence>MQQRSVEDILLDLAPQSDAKEIEGSFFEKHQNILDTLSILAFVNVLLIIYQNGGLKVVSNFKYFKSKEKNNQEYQQLFERALRNSELVTMEIPNITTNQLLLAAIEPQLYVVQTRSRSLFPFSHCLHKWCQQQFSSNKDLVGFRITHYVVTLEQIPIANDCLKKWENVCSEKANRIYAMDLVQMYFSWCLRTYKQQRILRDIIVAMAQLSCGKTSIAAIEVTMHCFRRTITHYMRMIATYFVFHKELKYVYAYNKEEEERRKEKKKGILMQMG</sequence>
<reference evidence="1 2" key="1">
    <citation type="journal article" date="2013" name="Curr. Biol.">
        <title>The Genome of the Foraminiferan Reticulomyxa filosa.</title>
        <authorList>
            <person name="Glockner G."/>
            <person name="Hulsmann N."/>
            <person name="Schleicher M."/>
            <person name="Noegel A.A."/>
            <person name="Eichinger L."/>
            <person name="Gallinger C."/>
            <person name="Pawlowski J."/>
            <person name="Sierra R."/>
            <person name="Euteneuer U."/>
            <person name="Pillet L."/>
            <person name="Moustafa A."/>
            <person name="Platzer M."/>
            <person name="Groth M."/>
            <person name="Szafranski K."/>
            <person name="Schliwa M."/>
        </authorList>
    </citation>
    <scope>NUCLEOTIDE SEQUENCE [LARGE SCALE GENOMIC DNA]</scope>
</reference>
<dbReference type="EMBL" id="ASPP01033849">
    <property type="protein sequence ID" value="ETO03240.1"/>
    <property type="molecule type" value="Genomic_DNA"/>
</dbReference>
<accession>X6LR65</accession>
<dbReference type="AlphaFoldDB" id="X6LR65"/>
<keyword evidence="2" id="KW-1185">Reference proteome</keyword>
<comment type="caution">
    <text evidence="1">The sequence shown here is derived from an EMBL/GenBank/DDBJ whole genome shotgun (WGS) entry which is preliminary data.</text>
</comment>
<dbReference type="Proteomes" id="UP000023152">
    <property type="component" value="Unassembled WGS sequence"/>
</dbReference>
<name>X6LR65_RETFI</name>
<gene>
    <name evidence="1" type="ORF">RFI_34172</name>
</gene>
<evidence type="ECO:0000313" key="1">
    <source>
        <dbReference type="EMBL" id="ETO03240.1"/>
    </source>
</evidence>
<protein>
    <submittedName>
        <fullName evidence="1">Uncharacterized protein</fullName>
    </submittedName>
</protein>
<proteinExistence type="predicted"/>
<organism evidence="1 2">
    <name type="scientific">Reticulomyxa filosa</name>
    <dbReference type="NCBI Taxonomy" id="46433"/>
    <lineage>
        <taxon>Eukaryota</taxon>
        <taxon>Sar</taxon>
        <taxon>Rhizaria</taxon>
        <taxon>Retaria</taxon>
        <taxon>Foraminifera</taxon>
        <taxon>Monothalamids</taxon>
        <taxon>Reticulomyxidae</taxon>
        <taxon>Reticulomyxa</taxon>
    </lineage>
</organism>